<name>A0A196SH21_BLAHN</name>
<gene>
    <name evidence="2" type="ORF">AV274_1945</name>
</gene>
<dbReference type="EMBL" id="LXWW01000088">
    <property type="protein sequence ID" value="OAO16323.1"/>
    <property type="molecule type" value="Genomic_DNA"/>
</dbReference>
<evidence type="ECO:0000256" key="1">
    <source>
        <dbReference type="SAM" id="Phobius"/>
    </source>
</evidence>
<sequence>FVVGEWCAGAMLLTREDPLYPLYFLFVVVADHAILHYINGMTLVKLDDEEVKEKTD</sequence>
<feature type="non-terminal residue" evidence="2">
    <location>
        <position position="1"/>
    </location>
</feature>
<proteinExistence type="predicted"/>
<organism evidence="2 3">
    <name type="scientific">Blastocystis sp. subtype 1 (strain ATCC 50177 / NandII)</name>
    <dbReference type="NCBI Taxonomy" id="478820"/>
    <lineage>
        <taxon>Eukaryota</taxon>
        <taxon>Sar</taxon>
        <taxon>Stramenopiles</taxon>
        <taxon>Bigyra</taxon>
        <taxon>Opalozoa</taxon>
        <taxon>Opalinata</taxon>
        <taxon>Blastocystidae</taxon>
        <taxon>Blastocystis</taxon>
    </lineage>
</organism>
<comment type="caution">
    <text evidence="2">The sequence shown here is derived from an EMBL/GenBank/DDBJ whole genome shotgun (WGS) entry which is preliminary data.</text>
</comment>
<reference evidence="2 3" key="1">
    <citation type="submission" date="2016-05" db="EMBL/GenBank/DDBJ databases">
        <title>Nuclear genome of Blastocystis sp. subtype 1 NandII.</title>
        <authorList>
            <person name="Gentekaki E."/>
            <person name="Curtis B."/>
            <person name="Stairs C."/>
            <person name="Eme L."/>
            <person name="Herman E."/>
            <person name="Klimes V."/>
            <person name="Arias M.C."/>
            <person name="Elias M."/>
            <person name="Hilliou F."/>
            <person name="Klute M."/>
            <person name="Malik S.-B."/>
            <person name="Pightling A."/>
            <person name="Rachubinski R."/>
            <person name="Salas D."/>
            <person name="Schlacht A."/>
            <person name="Suga H."/>
            <person name="Archibald J."/>
            <person name="Ball S.G."/>
            <person name="Clark G."/>
            <person name="Dacks J."/>
            <person name="Van Der Giezen M."/>
            <person name="Tsaousis A."/>
            <person name="Roger A."/>
        </authorList>
    </citation>
    <scope>NUCLEOTIDE SEQUENCE [LARGE SCALE GENOMIC DNA]</scope>
    <source>
        <strain evidence="3">ATCC 50177 / NandII</strain>
    </source>
</reference>
<keyword evidence="1" id="KW-0472">Membrane</keyword>
<dbReference type="Proteomes" id="UP000078348">
    <property type="component" value="Unassembled WGS sequence"/>
</dbReference>
<dbReference type="OrthoDB" id="231050at2759"/>
<keyword evidence="3" id="KW-1185">Reference proteome</keyword>
<keyword evidence="1" id="KW-0812">Transmembrane</keyword>
<keyword evidence="1" id="KW-1133">Transmembrane helix</keyword>
<evidence type="ECO:0000313" key="3">
    <source>
        <dbReference type="Proteomes" id="UP000078348"/>
    </source>
</evidence>
<accession>A0A196SH21</accession>
<feature type="transmembrane region" description="Helical" evidence="1">
    <location>
        <begin position="20"/>
        <end position="38"/>
    </location>
</feature>
<protein>
    <submittedName>
        <fullName evidence="2">Uncharacterized protein</fullName>
    </submittedName>
</protein>
<dbReference type="AlphaFoldDB" id="A0A196SH21"/>
<evidence type="ECO:0000313" key="2">
    <source>
        <dbReference type="EMBL" id="OAO16323.1"/>
    </source>
</evidence>